<dbReference type="EMBL" id="CP088295">
    <property type="protein sequence ID" value="UUY04313.1"/>
    <property type="molecule type" value="Genomic_DNA"/>
</dbReference>
<feature type="signal peptide" evidence="1">
    <location>
        <begin position="1"/>
        <end position="23"/>
    </location>
</feature>
<sequence>MRPSAAVALTFAVVLLTPAAAQAQGLPPTISGVAPPTPISAYNGLLVWSQPATNGQYQLVSRQGSGPVTPLPIATRGVPFDVDLGPTSSGGVYALYSRCATEPQWDQVGMPDYQTGKGCAIYKFDLSSNQEVRYSKVNASNASQYWPTYWKGKVGFARTYASNTNKGYVYTKTISSSTPSAQMPIGALGDTSAYATQLELYGSRLAFGWTYTTEQFMNWQLRLDTIGSKGSTVLDQTKGGQSNVGLGWPAFGYGGITWLRYCIGDPGSCPGAVRIQRSTYSGSGDQIASTGEFTQAYDFDASGSITYLENDVLSLYQCQTDPATTPACTITATQPQFTNLG</sequence>
<evidence type="ECO:0000313" key="2">
    <source>
        <dbReference type="EMBL" id="UUY04313.1"/>
    </source>
</evidence>
<organism evidence="2 3">
    <name type="scientific">Svornostia abyssi</name>
    <dbReference type="NCBI Taxonomy" id="2898438"/>
    <lineage>
        <taxon>Bacteria</taxon>
        <taxon>Bacillati</taxon>
        <taxon>Actinomycetota</taxon>
        <taxon>Thermoleophilia</taxon>
        <taxon>Solirubrobacterales</taxon>
        <taxon>Baekduiaceae</taxon>
        <taxon>Svornostia</taxon>
    </lineage>
</organism>
<accession>A0ABY5PI13</accession>
<feature type="chain" id="PRO_5047351222" evidence="1">
    <location>
        <begin position="24"/>
        <end position="341"/>
    </location>
</feature>
<dbReference type="Proteomes" id="UP001058860">
    <property type="component" value="Chromosome"/>
</dbReference>
<evidence type="ECO:0000256" key="1">
    <source>
        <dbReference type="SAM" id="SignalP"/>
    </source>
</evidence>
<name>A0ABY5PI13_9ACTN</name>
<dbReference type="RefSeq" id="WP_353864798.1">
    <property type="nucleotide sequence ID" value="NZ_CP088295.1"/>
</dbReference>
<reference evidence="3" key="1">
    <citation type="submission" date="2021-11" db="EMBL/GenBank/DDBJ databases">
        <title>Cultivation dependent microbiological survey of springs from the worlds oldest radium mine currently devoted to the extraction of radon-saturated water.</title>
        <authorList>
            <person name="Kapinusova G."/>
            <person name="Smrhova T."/>
            <person name="Strejcek M."/>
            <person name="Suman J."/>
            <person name="Jani K."/>
            <person name="Pajer P."/>
            <person name="Uhlik O."/>
        </authorList>
    </citation>
    <scope>NUCLEOTIDE SEQUENCE [LARGE SCALE GENOMIC DNA]</scope>
    <source>
        <strain evidence="3">J379</strain>
    </source>
</reference>
<gene>
    <name evidence="2" type="ORF">LRS13_01915</name>
</gene>
<evidence type="ECO:0000313" key="3">
    <source>
        <dbReference type="Proteomes" id="UP001058860"/>
    </source>
</evidence>
<keyword evidence="3" id="KW-1185">Reference proteome</keyword>
<proteinExistence type="predicted"/>
<keyword evidence="1" id="KW-0732">Signal</keyword>
<protein>
    <submittedName>
        <fullName evidence="2">Uncharacterized protein</fullName>
    </submittedName>
</protein>